<reference evidence="1" key="1">
    <citation type="journal article" date="2019" name="Environ. Microbiol.">
        <title>Fungal ecological strategies reflected in gene transcription - a case study of two litter decomposers.</title>
        <authorList>
            <person name="Barbi F."/>
            <person name="Kohler A."/>
            <person name="Barry K."/>
            <person name="Baskaran P."/>
            <person name="Daum C."/>
            <person name="Fauchery L."/>
            <person name="Ihrmark K."/>
            <person name="Kuo A."/>
            <person name="LaButti K."/>
            <person name="Lipzen A."/>
            <person name="Morin E."/>
            <person name="Grigoriev I.V."/>
            <person name="Henrissat B."/>
            <person name="Lindahl B."/>
            <person name="Martin F."/>
        </authorList>
    </citation>
    <scope>NUCLEOTIDE SEQUENCE</scope>
    <source>
        <strain evidence="1">JB14</strain>
    </source>
</reference>
<dbReference type="OrthoDB" id="2989261at2759"/>
<protein>
    <submittedName>
        <fullName evidence="1">Uncharacterized protein</fullName>
    </submittedName>
</protein>
<dbReference type="Proteomes" id="UP000799118">
    <property type="component" value="Unassembled WGS sequence"/>
</dbReference>
<dbReference type="AlphaFoldDB" id="A0A6A4GW38"/>
<evidence type="ECO:0000313" key="2">
    <source>
        <dbReference type="Proteomes" id="UP000799118"/>
    </source>
</evidence>
<dbReference type="EMBL" id="ML769688">
    <property type="protein sequence ID" value="KAE9389633.1"/>
    <property type="molecule type" value="Genomic_DNA"/>
</dbReference>
<accession>A0A6A4GW38</accession>
<evidence type="ECO:0000313" key="1">
    <source>
        <dbReference type="EMBL" id="KAE9389633.1"/>
    </source>
</evidence>
<organism evidence="1 2">
    <name type="scientific">Gymnopus androsaceus JB14</name>
    <dbReference type="NCBI Taxonomy" id="1447944"/>
    <lineage>
        <taxon>Eukaryota</taxon>
        <taxon>Fungi</taxon>
        <taxon>Dikarya</taxon>
        <taxon>Basidiomycota</taxon>
        <taxon>Agaricomycotina</taxon>
        <taxon>Agaricomycetes</taxon>
        <taxon>Agaricomycetidae</taxon>
        <taxon>Agaricales</taxon>
        <taxon>Marasmiineae</taxon>
        <taxon>Omphalotaceae</taxon>
        <taxon>Gymnopus</taxon>
    </lineage>
</organism>
<gene>
    <name evidence="1" type="ORF">BT96DRAFT_393058</name>
</gene>
<sequence length="270" mass="30016">MFTFDWSSAPKWIDAIYHVLVFIQSSLPKQKKDINDLRQGLENATKAIVALHGFINYLIPKQLWISINLKRRLQKLRAKHWDLTVEDGLTSTSQNKMWEECSIFFCAIDAICAWKVASRALVKHKLFSQKNIVFSVQILDVSDIALPAVDLDSVLELWGLAGRSDSQYVRQQLKVTSDKGRSHCEAGLMAALVCDDATLQTLPHEQQAAIAELVESLKQEKYAIGVAKKCCPSMPPPCSGHWTSSRPSTTTTRAEHAAVSCLASTSLAFG</sequence>
<name>A0A6A4GW38_9AGAR</name>
<keyword evidence="2" id="KW-1185">Reference proteome</keyword>
<proteinExistence type="predicted"/>